<evidence type="ECO:0000313" key="1">
    <source>
        <dbReference type="EMBL" id="KAJ7649934.1"/>
    </source>
</evidence>
<gene>
    <name evidence="1" type="ORF">FB45DRAFT_5923</name>
</gene>
<accession>A0AAD7G215</accession>
<name>A0AAD7G215_9AGAR</name>
<protein>
    <submittedName>
        <fullName evidence="1">Uncharacterized protein</fullName>
    </submittedName>
</protein>
<proteinExistence type="predicted"/>
<dbReference type="Proteomes" id="UP001221142">
    <property type="component" value="Unassembled WGS sequence"/>
</dbReference>
<comment type="caution">
    <text evidence="1">The sequence shown here is derived from an EMBL/GenBank/DDBJ whole genome shotgun (WGS) entry which is preliminary data.</text>
</comment>
<reference evidence="1" key="1">
    <citation type="submission" date="2023-03" db="EMBL/GenBank/DDBJ databases">
        <title>Massive genome expansion in bonnet fungi (Mycena s.s.) driven by repeated elements and novel gene families across ecological guilds.</title>
        <authorList>
            <consortium name="Lawrence Berkeley National Laboratory"/>
            <person name="Harder C.B."/>
            <person name="Miyauchi S."/>
            <person name="Viragh M."/>
            <person name="Kuo A."/>
            <person name="Thoen E."/>
            <person name="Andreopoulos B."/>
            <person name="Lu D."/>
            <person name="Skrede I."/>
            <person name="Drula E."/>
            <person name="Henrissat B."/>
            <person name="Morin E."/>
            <person name="Kohler A."/>
            <person name="Barry K."/>
            <person name="LaButti K."/>
            <person name="Morin E."/>
            <person name="Salamov A."/>
            <person name="Lipzen A."/>
            <person name="Mereny Z."/>
            <person name="Hegedus B."/>
            <person name="Baldrian P."/>
            <person name="Stursova M."/>
            <person name="Weitz H."/>
            <person name="Taylor A."/>
            <person name="Grigoriev I.V."/>
            <person name="Nagy L.G."/>
            <person name="Martin F."/>
            <person name="Kauserud H."/>
        </authorList>
    </citation>
    <scope>NUCLEOTIDE SEQUENCE</scope>
    <source>
        <strain evidence="1">9284</strain>
    </source>
</reference>
<sequence>MTPELWTIRLGLCSGADASCSSAARARAQRSSHYSFGGVPAQLLDMLFAVSHRWKDITFFDYKDLARLATLGIAFPLLRRSPWTQGPILSHRCAGRQSGRFVTRPDASGPHFALRAFPTTTPALLVTAPDDFPSFRTSQLREILPLLSPGSHLTLRVPGEGDGDVAPIVARLQSLEITGGSRQTRTLPAETPHHARRVRRHRRLSSPPFCTVGIAARRLVGLFAVASCP</sequence>
<organism evidence="1 2">
    <name type="scientific">Roridomyces roridus</name>
    <dbReference type="NCBI Taxonomy" id="1738132"/>
    <lineage>
        <taxon>Eukaryota</taxon>
        <taxon>Fungi</taxon>
        <taxon>Dikarya</taxon>
        <taxon>Basidiomycota</taxon>
        <taxon>Agaricomycotina</taxon>
        <taxon>Agaricomycetes</taxon>
        <taxon>Agaricomycetidae</taxon>
        <taxon>Agaricales</taxon>
        <taxon>Marasmiineae</taxon>
        <taxon>Mycenaceae</taxon>
        <taxon>Roridomyces</taxon>
    </lineage>
</organism>
<evidence type="ECO:0000313" key="2">
    <source>
        <dbReference type="Proteomes" id="UP001221142"/>
    </source>
</evidence>
<dbReference type="AlphaFoldDB" id="A0AAD7G215"/>
<keyword evidence="2" id="KW-1185">Reference proteome</keyword>
<dbReference type="EMBL" id="JARKIF010000001">
    <property type="protein sequence ID" value="KAJ7649934.1"/>
    <property type="molecule type" value="Genomic_DNA"/>
</dbReference>